<accession>A0AAJ2F1G8</accession>
<comment type="caution">
    <text evidence="6">The sequence shown here is derived from an EMBL/GenBank/DDBJ whole genome shotgun (WGS) entry which is preliminary data.</text>
</comment>
<feature type="domain" description="HNH nuclease" evidence="5">
    <location>
        <begin position="42"/>
        <end position="97"/>
    </location>
</feature>
<dbReference type="GO" id="GO:0008270">
    <property type="term" value="F:zinc ion binding"/>
    <property type="evidence" value="ECO:0007669"/>
    <property type="project" value="InterPro"/>
</dbReference>
<evidence type="ECO:0000313" key="7">
    <source>
        <dbReference type="EMBL" id="MDR6839698.1"/>
    </source>
</evidence>
<dbReference type="RefSeq" id="WP_209820688.1">
    <property type="nucleotide sequence ID" value="NZ_JAVDTL010000004.1"/>
</dbReference>
<dbReference type="Proteomes" id="UP001253458">
    <property type="component" value="Unassembled WGS sequence"/>
</dbReference>
<evidence type="ECO:0000256" key="4">
    <source>
        <dbReference type="ARBA" id="ARBA00040194"/>
    </source>
</evidence>
<dbReference type="GO" id="GO:0004519">
    <property type="term" value="F:endonuclease activity"/>
    <property type="evidence" value="ECO:0007669"/>
    <property type="project" value="InterPro"/>
</dbReference>
<dbReference type="Proteomes" id="UP001249076">
    <property type="component" value="Unassembled WGS sequence"/>
</dbReference>
<proteinExistence type="inferred from homology"/>
<dbReference type="GO" id="GO:0005829">
    <property type="term" value="C:cytosol"/>
    <property type="evidence" value="ECO:0007669"/>
    <property type="project" value="TreeGrafter"/>
</dbReference>
<keyword evidence="2 6" id="KW-0378">Hydrolase</keyword>
<evidence type="ECO:0000313" key="9">
    <source>
        <dbReference type="Proteomes" id="UP001253458"/>
    </source>
</evidence>
<keyword evidence="1" id="KW-0540">Nuclease</keyword>
<dbReference type="InterPro" id="IPR003615">
    <property type="entry name" value="HNH_nuc"/>
</dbReference>
<dbReference type="GO" id="GO:0016787">
    <property type="term" value="F:hydrolase activity"/>
    <property type="evidence" value="ECO:0007669"/>
    <property type="project" value="UniProtKB-KW"/>
</dbReference>
<evidence type="ECO:0000256" key="1">
    <source>
        <dbReference type="ARBA" id="ARBA00022722"/>
    </source>
</evidence>
<dbReference type="GO" id="GO:0003676">
    <property type="term" value="F:nucleic acid binding"/>
    <property type="evidence" value="ECO:0007669"/>
    <property type="project" value="InterPro"/>
</dbReference>
<dbReference type="PANTHER" id="PTHR41286">
    <property type="entry name" value="HNH NUCLEASE YAJD-RELATED"/>
    <property type="match status" value="1"/>
</dbReference>
<evidence type="ECO:0000313" key="6">
    <source>
        <dbReference type="EMBL" id="MDR6767716.1"/>
    </source>
</evidence>
<dbReference type="CDD" id="cd00085">
    <property type="entry name" value="HNHc"/>
    <property type="match status" value="1"/>
</dbReference>
<sequence length="113" mass="12178">MKTPPRLKTIKPRLAPLAVAPVRTLTSKAGASERVRGNVWARIRNQVLVRDAYTCQGCGRVSADNEVDHIKPLEQGGHPTALSNLQTLCKGPDGCHTKKTAREAGKRAKGWGG</sequence>
<dbReference type="EMBL" id="JAVDTL010000004">
    <property type="protein sequence ID" value="MDR6767716.1"/>
    <property type="molecule type" value="Genomic_DNA"/>
</dbReference>
<protein>
    <recommendedName>
        <fullName evidence="4">Putative HNH nuclease YajD</fullName>
    </recommendedName>
</protein>
<evidence type="ECO:0000313" key="8">
    <source>
        <dbReference type="Proteomes" id="UP001249076"/>
    </source>
</evidence>
<comment type="similarity">
    <text evidence="3">Belongs to the HNH nuclease family.</text>
</comment>
<dbReference type="PANTHER" id="PTHR41286:SF1">
    <property type="entry name" value="HNH NUCLEASE YAJD-RELATED"/>
    <property type="match status" value="1"/>
</dbReference>
<evidence type="ECO:0000256" key="3">
    <source>
        <dbReference type="ARBA" id="ARBA00038412"/>
    </source>
</evidence>
<dbReference type="EMBL" id="JAVDTS010000011">
    <property type="protein sequence ID" value="MDR6839698.1"/>
    <property type="molecule type" value="Genomic_DNA"/>
</dbReference>
<evidence type="ECO:0000256" key="2">
    <source>
        <dbReference type="ARBA" id="ARBA00022801"/>
    </source>
</evidence>
<organism evidence="6 9">
    <name type="scientific">Acidovorax delafieldii</name>
    <name type="common">Pseudomonas delafieldii</name>
    <dbReference type="NCBI Taxonomy" id="47920"/>
    <lineage>
        <taxon>Bacteria</taxon>
        <taxon>Pseudomonadati</taxon>
        <taxon>Pseudomonadota</taxon>
        <taxon>Betaproteobacteria</taxon>
        <taxon>Burkholderiales</taxon>
        <taxon>Comamonadaceae</taxon>
        <taxon>Acidovorax</taxon>
    </lineage>
</organism>
<gene>
    <name evidence="6" type="ORF">J2W88_002997</name>
    <name evidence="7" type="ORF">J2W93_004566</name>
</gene>
<keyword evidence="8" id="KW-1185">Reference proteome</keyword>
<reference evidence="6 8" key="1">
    <citation type="submission" date="2023-07" db="EMBL/GenBank/DDBJ databases">
        <title>Sorghum-associated microbial communities from plants grown in Nebraska, USA.</title>
        <authorList>
            <person name="Schachtman D."/>
        </authorList>
    </citation>
    <scope>NUCLEOTIDE SEQUENCE</scope>
    <source>
        <strain evidence="7 8">BE105</strain>
        <strain evidence="6">BE69</strain>
    </source>
</reference>
<dbReference type="SMART" id="SM00507">
    <property type="entry name" value="HNHc"/>
    <property type="match status" value="1"/>
</dbReference>
<evidence type="ECO:0000259" key="5">
    <source>
        <dbReference type="SMART" id="SM00507"/>
    </source>
</evidence>
<name>A0AAJ2F1G8_ACIDE</name>
<dbReference type="AlphaFoldDB" id="A0AAJ2F1G8"/>
<dbReference type="Gene3D" id="1.10.30.50">
    <property type="match status" value="1"/>
</dbReference>
<dbReference type="Pfam" id="PF01844">
    <property type="entry name" value="HNH"/>
    <property type="match status" value="1"/>
</dbReference>
<dbReference type="InterPro" id="IPR002711">
    <property type="entry name" value="HNH"/>
</dbReference>